<keyword evidence="3" id="KW-0694">RNA-binding</keyword>
<organism evidence="4 5">
    <name type="scientific">Brevundimonas faecalis</name>
    <dbReference type="NCBI Taxonomy" id="947378"/>
    <lineage>
        <taxon>Bacteria</taxon>
        <taxon>Pseudomonadati</taxon>
        <taxon>Pseudomonadota</taxon>
        <taxon>Alphaproteobacteria</taxon>
        <taxon>Caulobacterales</taxon>
        <taxon>Caulobacteraceae</taxon>
        <taxon>Brevundimonas</taxon>
    </lineage>
</organism>
<accession>A0ABV2R8Q2</accession>
<proteinExistence type="predicted"/>
<keyword evidence="4" id="KW-0969">Cilium</keyword>
<keyword evidence="2" id="KW-1005">Bacterial flagellum biogenesis</keyword>
<evidence type="ECO:0000256" key="1">
    <source>
        <dbReference type="ARBA" id="ARBA00022491"/>
    </source>
</evidence>
<dbReference type="PIRSF" id="PIRSF009533">
    <property type="entry name" value="FlbT"/>
    <property type="match status" value="1"/>
</dbReference>
<reference evidence="4 5" key="1">
    <citation type="submission" date="2024-06" db="EMBL/GenBank/DDBJ databases">
        <title>Sorghum-associated microbial communities from plants grown in Nebraska, USA.</title>
        <authorList>
            <person name="Schachtman D."/>
        </authorList>
    </citation>
    <scope>NUCLEOTIDE SEQUENCE [LARGE SCALE GENOMIC DNA]</scope>
    <source>
        <strain evidence="4 5">2814</strain>
    </source>
</reference>
<evidence type="ECO:0000256" key="2">
    <source>
        <dbReference type="ARBA" id="ARBA00022795"/>
    </source>
</evidence>
<evidence type="ECO:0000256" key="3">
    <source>
        <dbReference type="ARBA" id="ARBA00022884"/>
    </source>
</evidence>
<keyword evidence="5" id="KW-1185">Reference proteome</keyword>
<dbReference type="InterPro" id="IPR009967">
    <property type="entry name" value="Flagellum_FlbT"/>
</dbReference>
<evidence type="ECO:0000313" key="5">
    <source>
        <dbReference type="Proteomes" id="UP001549313"/>
    </source>
</evidence>
<dbReference type="Proteomes" id="UP001549313">
    <property type="component" value="Unassembled WGS sequence"/>
</dbReference>
<keyword evidence="4" id="KW-0282">Flagellum</keyword>
<gene>
    <name evidence="4" type="ORF">ABIE19_000873</name>
</gene>
<dbReference type="Pfam" id="PF07378">
    <property type="entry name" value="FlbT"/>
    <property type="match status" value="1"/>
</dbReference>
<comment type="caution">
    <text evidence="4">The sequence shown here is derived from an EMBL/GenBank/DDBJ whole genome shotgun (WGS) entry which is preliminary data.</text>
</comment>
<keyword evidence="4" id="KW-0966">Cell projection</keyword>
<evidence type="ECO:0000313" key="4">
    <source>
        <dbReference type="EMBL" id="MET4682964.1"/>
    </source>
</evidence>
<dbReference type="EMBL" id="JBEPTF010000001">
    <property type="protein sequence ID" value="MET4682964.1"/>
    <property type="molecule type" value="Genomic_DNA"/>
</dbReference>
<keyword evidence="1" id="KW-0678">Repressor</keyword>
<dbReference type="NCBIfam" id="NF001995">
    <property type="entry name" value="PRK00794.1-1"/>
    <property type="match status" value="1"/>
</dbReference>
<protein>
    <submittedName>
        <fullName evidence="4">Flagellar protein FlbT</fullName>
    </submittedName>
</protein>
<name>A0ABV2R8Q2_9CAUL</name>
<sequence length="165" mass="18559">MVNHGGLQFLSRPPFRLGPLRRTPLPLKLSLKPGEKFVLNGAVVQNGDRRGVLVLQNKASVLREKDIMQPEEAITPARRIYFPVMMMYLDETEAPKFYDEFALRLTEFMGAIRNPDILSECVACSKHVMARQYYKALMGARKIVDYEDQRLGNVASSVQDGGDAG</sequence>